<dbReference type="OrthoDB" id="9995526at2759"/>
<dbReference type="GO" id="GO:0006396">
    <property type="term" value="P:RNA processing"/>
    <property type="evidence" value="ECO:0007669"/>
    <property type="project" value="InterPro"/>
</dbReference>
<reference evidence="4" key="2">
    <citation type="submission" date="2020-11" db="EMBL/GenBank/DDBJ databases">
        <authorList>
            <person name="McCartney M.A."/>
            <person name="Auch B."/>
            <person name="Kono T."/>
            <person name="Mallez S."/>
            <person name="Becker A."/>
            <person name="Gohl D.M."/>
            <person name="Silverstein K.A.T."/>
            <person name="Koren S."/>
            <person name="Bechman K.B."/>
            <person name="Herman A."/>
            <person name="Abrahante J.E."/>
            <person name="Garbe J."/>
        </authorList>
    </citation>
    <scope>NUCLEOTIDE SEQUENCE</scope>
    <source>
        <strain evidence="4">Duluth1</strain>
        <tissue evidence="4">Whole animal</tissue>
    </source>
</reference>
<dbReference type="Proteomes" id="UP000828390">
    <property type="component" value="Unassembled WGS sequence"/>
</dbReference>
<evidence type="ECO:0000313" key="4">
    <source>
        <dbReference type="EMBL" id="KAH3797766.1"/>
    </source>
</evidence>
<sequence length="452" mass="51079">MASRKLVKIKDVWTTYLKHLNGVFCIYKPVEFSSRLSLQILQDRLVKDLNKLPMFKHEKLAQIHPLQKHAIREAPETKLLFSSVQADRQETKLLLDSVQEQFVPDASSSVHSHNVVPFSSSDGATSLAEKNKDPSDDYFRLRLVVGNVFKLMDIELSYTSHLSKNSSGVIVVGVGREGKALIRDIQAANYLAVYHVKGRLGFSTQTFFHDGVFVQRRTFNHVTKGKLDRVCGAAQSGHQRRMFECAGVDRDSQEAYELACAGIIRPSSKESPPVLYGVKCIYFNPPEFTLEVHSINADCKFLAELVHDIGKEVKSAAVCTHIHKLRHGHFTLDDALLYRDWHLQPILTNMQSCRRHITFDKLCTNFSVSADNQNDLNMGETKLIKDNESPSAREILEFYKSAKQRFEARKLQYIEMDRAASSFSRNDSDLVKNTGGSETDSVKENVLEAKGV</sequence>
<feature type="region of interest" description="Disordered" evidence="2">
    <location>
        <begin position="421"/>
        <end position="452"/>
    </location>
</feature>
<evidence type="ECO:0000313" key="5">
    <source>
        <dbReference type="Proteomes" id="UP000828390"/>
    </source>
</evidence>
<reference evidence="4" key="1">
    <citation type="journal article" date="2019" name="bioRxiv">
        <title>The Genome of the Zebra Mussel, Dreissena polymorpha: A Resource for Invasive Species Research.</title>
        <authorList>
            <person name="McCartney M.A."/>
            <person name="Auch B."/>
            <person name="Kono T."/>
            <person name="Mallez S."/>
            <person name="Zhang Y."/>
            <person name="Obille A."/>
            <person name="Becker A."/>
            <person name="Abrahante J.E."/>
            <person name="Garbe J."/>
            <person name="Badalamenti J.P."/>
            <person name="Herman A."/>
            <person name="Mangelson H."/>
            <person name="Liachko I."/>
            <person name="Sullivan S."/>
            <person name="Sone E.D."/>
            <person name="Koren S."/>
            <person name="Silverstein K.A.T."/>
            <person name="Beckman K.B."/>
            <person name="Gohl D.M."/>
        </authorList>
    </citation>
    <scope>NUCLEOTIDE SEQUENCE</scope>
    <source>
        <strain evidence="4">Duluth1</strain>
        <tissue evidence="4">Whole animal</tissue>
    </source>
</reference>
<feature type="compositionally biased region" description="Basic and acidic residues" evidence="2">
    <location>
        <begin position="440"/>
        <end position="452"/>
    </location>
</feature>
<comment type="caution">
    <text evidence="4">The sequence shown here is derived from an EMBL/GenBank/DDBJ whole genome shotgun (WGS) entry which is preliminary data.</text>
</comment>
<dbReference type="GO" id="GO:0009982">
    <property type="term" value="F:pseudouridine synthase activity"/>
    <property type="evidence" value="ECO:0007669"/>
    <property type="project" value="InterPro"/>
</dbReference>
<dbReference type="SUPFAM" id="SSF55120">
    <property type="entry name" value="Pseudouridine synthase"/>
    <property type="match status" value="1"/>
</dbReference>
<dbReference type="Gene3D" id="3.30.2350.10">
    <property type="entry name" value="Pseudouridine synthase"/>
    <property type="match status" value="1"/>
</dbReference>
<organism evidence="4 5">
    <name type="scientific">Dreissena polymorpha</name>
    <name type="common">Zebra mussel</name>
    <name type="synonym">Mytilus polymorpha</name>
    <dbReference type="NCBI Taxonomy" id="45954"/>
    <lineage>
        <taxon>Eukaryota</taxon>
        <taxon>Metazoa</taxon>
        <taxon>Spiralia</taxon>
        <taxon>Lophotrochozoa</taxon>
        <taxon>Mollusca</taxon>
        <taxon>Bivalvia</taxon>
        <taxon>Autobranchia</taxon>
        <taxon>Heteroconchia</taxon>
        <taxon>Euheterodonta</taxon>
        <taxon>Imparidentia</taxon>
        <taxon>Neoheterodontei</taxon>
        <taxon>Myida</taxon>
        <taxon>Dreissenoidea</taxon>
        <taxon>Dreissenidae</taxon>
        <taxon>Dreissena</taxon>
    </lineage>
</organism>
<dbReference type="Pfam" id="PF01509">
    <property type="entry name" value="TruB_N"/>
    <property type="match status" value="1"/>
</dbReference>
<protein>
    <recommendedName>
        <fullName evidence="3">Pseudouridine synthase II N-terminal domain-containing protein</fullName>
    </recommendedName>
</protein>
<dbReference type="PANTHER" id="PTHR13195">
    <property type="entry name" value="PSEUDOURIDINE SYNTHASE-RELATED"/>
    <property type="match status" value="1"/>
</dbReference>
<proteinExistence type="inferred from homology"/>
<dbReference type="AlphaFoldDB" id="A0A9D4J2V9"/>
<name>A0A9D4J2V9_DREPO</name>
<dbReference type="InterPro" id="IPR020103">
    <property type="entry name" value="PsdUridine_synth_cat_dom_sf"/>
</dbReference>
<evidence type="ECO:0000256" key="2">
    <source>
        <dbReference type="SAM" id="MobiDB-lite"/>
    </source>
</evidence>
<feature type="domain" description="Pseudouridine synthase II N-terminal" evidence="3">
    <location>
        <begin position="158"/>
        <end position="293"/>
    </location>
</feature>
<comment type="similarity">
    <text evidence="1">Belongs to the pseudouridine synthase TruB family.</text>
</comment>
<dbReference type="GO" id="GO:0003723">
    <property type="term" value="F:RNA binding"/>
    <property type="evidence" value="ECO:0007669"/>
    <property type="project" value="InterPro"/>
</dbReference>
<gene>
    <name evidence="4" type="ORF">DPMN_151352</name>
</gene>
<evidence type="ECO:0000256" key="1">
    <source>
        <dbReference type="ARBA" id="ARBA00008999"/>
    </source>
</evidence>
<dbReference type="PANTHER" id="PTHR13195:SF0">
    <property type="entry name" value="PSEUDOURIDYLATE SYNTHASE TRUB2, MITOCHONDRIAL"/>
    <property type="match status" value="1"/>
</dbReference>
<evidence type="ECO:0000259" key="3">
    <source>
        <dbReference type="Pfam" id="PF01509"/>
    </source>
</evidence>
<dbReference type="InterPro" id="IPR039048">
    <property type="entry name" value="Trub2"/>
</dbReference>
<dbReference type="EMBL" id="JAIWYP010000007">
    <property type="protein sequence ID" value="KAH3797766.1"/>
    <property type="molecule type" value="Genomic_DNA"/>
</dbReference>
<dbReference type="InterPro" id="IPR002501">
    <property type="entry name" value="PsdUridine_synth_N"/>
</dbReference>
<accession>A0A9D4J2V9</accession>
<dbReference type="GO" id="GO:0001522">
    <property type="term" value="P:pseudouridine synthesis"/>
    <property type="evidence" value="ECO:0007669"/>
    <property type="project" value="InterPro"/>
</dbReference>
<keyword evidence="5" id="KW-1185">Reference proteome</keyword>